<gene>
    <name evidence="2" type="ORF">BN381_800005</name>
</gene>
<dbReference type="GO" id="GO:0003677">
    <property type="term" value="F:DNA binding"/>
    <property type="evidence" value="ECO:0007669"/>
    <property type="project" value="InterPro"/>
</dbReference>
<keyword evidence="3" id="KW-1185">Reference proteome</keyword>
<feature type="domain" description="Helix-turn-helix" evidence="1">
    <location>
        <begin position="21"/>
        <end position="66"/>
    </location>
</feature>
<organism evidence="2 3">
    <name type="scientific">Candidatus Neomicrothrix parvicella RN1</name>
    <dbReference type="NCBI Taxonomy" id="1229780"/>
    <lineage>
        <taxon>Bacteria</taxon>
        <taxon>Bacillati</taxon>
        <taxon>Actinomycetota</taxon>
        <taxon>Acidimicrobiia</taxon>
        <taxon>Acidimicrobiales</taxon>
        <taxon>Microthrixaceae</taxon>
        <taxon>Candidatus Neomicrothrix</taxon>
    </lineage>
</organism>
<evidence type="ECO:0000259" key="1">
    <source>
        <dbReference type="Pfam" id="PF12728"/>
    </source>
</evidence>
<dbReference type="HOGENOM" id="CLU_140176_12_3_11"/>
<proteinExistence type="predicted"/>
<dbReference type="RefSeq" id="WP_012231099.1">
    <property type="nucleotide sequence ID" value="NZ_HG422565.1"/>
</dbReference>
<reference evidence="2 3" key="1">
    <citation type="journal article" date="2013" name="ISME J.">
        <title>Metabolic model for the filamentous 'Candidatus Microthrix parvicella' based on genomic and metagenomic analyses.</title>
        <authorList>
            <person name="Jon McIlroy S."/>
            <person name="Kristiansen R."/>
            <person name="Albertsen M."/>
            <person name="Michael Karst S."/>
            <person name="Rossetti S."/>
            <person name="Lund Nielsen J."/>
            <person name="Tandoi V."/>
            <person name="James Seviour R."/>
            <person name="Nielsen P.H."/>
        </authorList>
    </citation>
    <scope>NUCLEOTIDE SEQUENCE [LARGE SCALE GENOMIC DNA]</scope>
    <source>
        <strain evidence="2 3">RN1</strain>
    </source>
</reference>
<dbReference type="OrthoDB" id="3539682at2"/>
<sequence length="73" mass="7914">MNEPTRSLPLGLDDIEARLTLSVDEAASLLGLGRTAAYEAARRNEIPSRRLGRRVIIPVPAFLDWLGVSAPST</sequence>
<evidence type="ECO:0000313" key="2">
    <source>
        <dbReference type="EMBL" id="CCM65897.1"/>
    </source>
</evidence>
<name>R4Z7Q1_9ACTN</name>
<accession>R4Z7Q1</accession>
<evidence type="ECO:0000313" key="3">
    <source>
        <dbReference type="Proteomes" id="UP000018291"/>
    </source>
</evidence>
<dbReference type="Pfam" id="PF12728">
    <property type="entry name" value="HTH_17"/>
    <property type="match status" value="1"/>
</dbReference>
<dbReference type="InterPro" id="IPR010093">
    <property type="entry name" value="SinI_DNA-bd"/>
</dbReference>
<dbReference type="NCBIfam" id="TIGR01764">
    <property type="entry name" value="excise"/>
    <property type="match status" value="1"/>
</dbReference>
<dbReference type="Proteomes" id="UP000018291">
    <property type="component" value="Unassembled WGS sequence"/>
</dbReference>
<dbReference type="EMBL" id="CANL01000079">
    <property type="protein sequence ID" value="CCM65897.1"/>
    <property type="molecule type" value="Genomic_DNA"/>
</dbReference>
<comment type="caution">
    <text evidence="2">The sequence shown here is derived from an EMBL/GenBank/DDBJ whole genome shotgun (WGS) entry which is preliminary data.</text>
</comment>
<dbReference type="AlphaFoldDB" id="R4Z7Q1"/>
<protein>
    <recommendedName>
        <fullName evidence="1">Helix-turn-helix domain-containing protein</fullName>
    </recommendedName>
</protein>
<dbReference type="eggNOG" id="ENOG5033E6R">
    <property type="taxonomic scope" value="Bacteria"/>
</dbReference>
<dbReference type="STRING" id="1229780.BN381_800005"/>
<dbReference type="InterPro" id="IPR041657">
    <property type="entry name" value="HTH_17"/>
</dbReference>